<dbReference type="GO" id="GO:0004553">
    <property type="term" value="F:hydrolase activity, hydrolyzing O-glycosyl compounds"/>
    <property type="evidence" value="ECO:0007669"/>
    <property type="project" value="InterPro"/>
</dbReference>
<dbReference type="InterPro" id="IPR017853">
    <property type="entry name" value="GH"/>
</dbReference>
<name>A0A9X2FHP2_9BACT</name>
<dbReference type="Gene3D" id="2.60.40.10">
    <property type="entry name" value="Immunoglobulins"/>
    <property type="match status" value="1"/>
</dbReference>
<dbReference type="InterPro" id="IPR008979">
    <property type="entry name" value="Galactose-bd-like_sf"/>
</dbReference>
<comment type="caution">
    <text evidence="4">The sequence shown here is derived from an EMBL/GenBank/DDBJ whole genome shotgun (WGS) entry which is preliminary data.</text>
</comment>
<dbReference type="RefSeq" id="WP_252853261.1">
    <property type="nucleotide sequence ID" value="NZ_JAMXLR010000051.1"/>
</dbReference>
<dbReference type="Gene3D" id="3.20.20.80">
    <property type="entry name" value="Glycosidases"/>
    <property type="match status" value="1"/>
</dbReference>
<evidence type="ECO:0000259" key="3">
    <source>
        <dbReference type="PROSITE" id="PS50022"/>
    </source>
</evidence>
<organism evidence="4 5">
    <name type="scientific">Aeoliella straminimaris</name>
    <dbReference type="NCBI Taxonomy" id="2954799"/>
    <lineage>
        <taxon>Bacteria</taxon>
        <taxon>Pseudomonadati</taxon>
        <taxon>Planctomycetota</taxon>
        <taxon>Planctomycetia</taxon>
        <taxon>Pirellulales</taxon>
        <taxon>Lacipirellulaceae</taxon>
        <taxon>Aeoliella</taxon>
    </lineage>
</organism>
<evidence type="ECO:0000313" key="4">
    <source>
        <dbReference type="EMBL" id="MCO6045151.1"/>
    </source>
</evidence>
<dbReference type="InterPro" id="IPR051913">
    <property type="entry name" value="GH2_Domain-Containing"/>
</dbReference>
<evidence type="ECO:0000256" key="1">
    <source>
        <dbReference type="ARBA" id="ARBA00007401"/>
    </source>
</evidence>
<feature type="transmembrane region" description="Helical" evidence="2">
    <location>
        <begin position="20"/>
        <end position="45"/>
    </location>
</feature>
<keyword evidence="2" id="KW-0812">Transmembrane</keyword>
<dbReference type="InterPro" id="IPR006102">
    <property type="entry name" value="Ig-like_GH2"/>
</dbReference>
<sequence length="1113" mass="124926">MSTSENDQRSERDIQRWMKLATRFVGFVLLAAWSATAVGIISSAYAGEATSPTTSATSTAERVDLSGTWSVRLDPQDRGAESQWYLGPLDGEPIELPGTTDERHLGEPLDVATMRYAVDYPFTAMGPGKEESRIDRKGHLVRPWMYLGQAWYQRTITVPEALAGKHFTLRLERVLWKSQVWLDDRPLGDCDSLATPHEYDLGVLAAGEYRLTVAVDNRKIHDIEVNGHSYGPETQSRWNGLVGDLQLVARDPVHLQNVRIDATGQQDSVQVRIDTVNAIDTTAVGTVAVRIVDASTGKQVGSSTTGKQSIGPGEQTLELEIPLETQVSRWDEFSPKLYTAVATLEATVGSEPQQDSWSEPFGFRTIARDGNALYINGRKLFLRGTLDCCVFPRTGYPPTSVDEWEHLLGTVQQYGFNHVRFHTWCPPEAAFVAADRLGVYLQPETLYWDRDFGSDEDVVDFVRREIRRICDAYGNHPSFVLFCIGNEFNGQVDWQQVDQIVADAKSTDPRRLYSGSTARKSIAADDFWVTHSTGKAGTRGIGPNRTDWDFSEAAQTTSQPLIAHETGQRPVFPDYEELLPKFDGPLRPYNYERLREEARAAGLTDRFKDFERASARFQLVQYKAEHEAMLRTPSYAGYQLLMLGDFPGQAEALVGILDPFFEEKGIVTAEEVRAWNSPTVPLARFAQYEWSSDETLSADLEVAHYGPHDLVDPEVRWSIRDAGGRVIAEERLVVPRIETGTVTSLGAIRVPLSQIGSAERLTLRIAVGDAVNSWPLWVYPAAESTEEPEGLIIATQFDKNVEQALQKGGRVLLVQGERNHHNGESGFFSQYWSGGWWGNRFSHLGLVCDSNHPALSLFPNDGYSDWQWYDLFQRNVTWDLTEVAPSIEPVLQLVSDFHHNRNLAQVFEARIGSGRLLACGYDLTHHLEHRHAARQLRRSLIEYCQSERFDPNDELDLATARELFQEPWMRRLQPQVAACDSEASGHEARLAVDGDPKTFWHTPWQGHVSDMPHSFEIELNEPADISGIRLLGRQDGNQGGRTKEFAVYVSSDGETWQGPIVTGEMTDDQNAQEFATDEVTTRYIRFEAHSSHEGKPWASLAELELLPVAAQRE</sequence>
<dbReference type="SUPFAM" id="SSF51445">
    <property type="entry name" value="(Trans)glycosidases"/>
    <property type="match status" value="1"/>
</dbReference>
<comment type="similarity">
    <text evidence="1">Belongs to the glycosyl hydrolase 2 family.</text>
</comment>
<gene>
    <name evidence="4" type="ORF">NG895_14665</name>
</gene>
<dbReference type="EMBL" id="JAMXLR010000051">
    <property type="protein sequence ID" value="MCO6045151.1"/>
    <property type="molecule type" value="Genomic_DNA"/>
</dbReference>
<reference evidence="4" key="1">
    <citation type="submission" date="2022-06" db="EMBL/GenBank/DDBJ databases">
        <title>Aeoliella straminimaris, a novel planctomycete from sediments.</title>
        <authorList>
            <person name="Vitorino I.R."/>
            <person name="Lage O.M."/>
        </authorList>
    </citation>
    <scope>NUCLEOTIDE SEQUENCE</scope>
    <source>
        <strain evidence="4">ICT_H6.2</strain>
    </source>
</reference>
<dbReference type="Pfam" id="PF00754">
    <property type="entry name" value="F5_F8_type_C"/>
    <property type="match status" value="1"/>
</dbReference>
<protein>
    <submittedName>
        <fullName evidence="4">Discoidin domain-containing protein</fullName>
    </submittedName>
</protein>
<accession>A0A9X2FHP2</accession>
<keyword evidence="5" id="KW-1185">Reference proteome</keyword>
<dbReference type="PROSITE" id="PS50022">
    <property type="entry name" value="FA58C_3"/>
    <property type="match status" value="1"/>
</dbReference>
<dbReference type="InterPro" id="IPR013783">
    <property type="entry name" value="Ig-like_fold"/>
</dbReference>
<evidence type="ECO:0000313" key="5">
    <source>
        <dbReference type="Proteomes" id="UP001155241"/>
    </source>
</evidence>
<dbReference type="PANTHER" id="PTHR42732:SF1">
    <property type="entry name" value="BETA-MANNOSIDASE"/>
    <property type="match status" value="1"/>
</dbReference>
<dbReference type="InterPro" id="IPR000421">
    <property type="entry name" value="FA58C"/>
</dbReference>
<dbReference type="Proteomes" id="UP001155241">
    <property type="component" value="Unassembled WGS sequence"/>
</dbReference>
<proteinExistence type="inferred from homology"/>
<evidence type="ECO:0000256" key="2">
    <source>
        <dbReference type="SAM" id="Phobius"/>
    </source>
</evidence>
<keyword evidence="2" id="KW-1133">Transmembrane helix</keyword>
<dbReference type="Gene3D" id="2.60.120.260">
    <property type="entry name" value="Galactose-binding domain-like"/>
    <property type="match status" value="2"/>
</dbReference>
<keyword evidence="2" id="KW-0472">Membrane</keyword>
<feature type="domain" description="F5/8 type C" evidence="3">
    <location>
        <begin position="958"/>
        <end position="1108"/>
    </location>
</feature>
<dbReference type="Pfam" id="PF00703">
    <property type="entry name" value="Glyco_hydro_2"/>
    <property type="match status" value="1"/>
</dbReference>
<dbReference type="GO" id="GO:0005975">
    <property type="term" value="P:carbohydrate metabolic process"/>
    <property type="evidence" value="ECO:0007669"/>
    <property type="project" value="InterPro"/>
</dbReference>
<dbReference type="SUPFAM" id="SSF49785">
    <property type="entry name" value="Galactose-binding domain-like"/>
    <property type="match status" value="2"/>
</dbReference>
<dbReference type="AlphaFoldDB" id="A0A9X2FHP2"/>
<dbReference type="PANTHER" id="PTHR42732">
    <property type="entry name" value="BETA-GALACTOSIDASE"/>
    <property type="match status" value="1"/>
</dbReference>